<dbReference type="SUPFAM" id="SSF56935">
    <property type="entry name" value="Porins"/>
    <property type="match status" value="1"/>
</dbReference>
<gene>
    <name evidence="3" type="ORF">OM075_15955</name>
</gene>
<dbReference type="InterPro" id="IPR037066">
    <property type="entry name" value="Plug_dom_sf"/>
</dbReference>
<dbReference type="AlphaFoldDB" id="A0AAE3M6Z4"/>
<dbReference type="GO" id="GO:0004180">
    <property type="term" value="F:carboxypeptidase activity"/>
    <property type="evidence" value="ECO:0007669"/>
    <property type="project" value="UniProtKB-KW"/>
</dbReference>
<dbReference type="InterPro" id="IPR012910">
    <property type="entry name" value="Plug_dom"/>
</dbReference>
<keyword evidence="3" id="KW-0645">Protease</keyword>
<dbReference type="EMBL" id="JAPDPJ010000041">
    <property type="protein sequence ID" value="MCW3787970.1"/>
    <property type="molecule type" value="Genomic_DNA"/>
</dbReference>
<keyword evidence="1" id="KW-0998">Cell outer membrane</keyword>
<dbReference type="SUPFAM" id="SSF49464">
    <property type="entry name" value="Carboxypeptidase regulatory domain-like"/>
    <property type="match status" value="1"/>
</dbReference>
<organism evidence="3 4">
    <name type="scientific">Plebeiibacterium sediminum</name>
    <dbReference type="NCBI Taxonomy" id="2992112"/>
    <lineage>
        <taxon>Bacteria</taxon>
        <taxon>Pseudomonadati</taxon>
        <taxon>Bacteroidota</taxon>
        <taxon>Bacteroidia</taxon>
        <taxon>Marinilabiliales</taxon>
        <taxon>Marinilabiliaceae</taxon>
        <taxon>Plebeiibacterium</taxon>
    </lineage>
</organism>
<evidence type="ECO:0000256" key="1">
    <source>
        <dbReference type="PROSITE-ProRule" id="PRU01360"/>
    </source>
</evidence>
<evidence type="ECO:0000313" key="4">
    <source>
        <dbReference type="Proteomes" id="UP001209229"/>
    </source>
</evidence>
<comment type="subcellular location">
    <subcellularLocation>
        <location evidence="1">Cell outer membrane</location>
        <topology evidence="1">Multi-pass membrane protein</topology>
    </subcellularLocation>
</comment>
<dbReference type="Gene3D" id="2.170.130.10">
    <property type="entry name" value="TonB-dependent receptor, plug domain"/>
    <property type="match status" value="1"/>
</dbReference>
<dbReference type="GO" id="GO:0009279">
    <property type="term" value="C:cell outer membrane"/>
    <property type="evidence" value="ECO:0007669"/>
    <property type="project" value="UniProtKB-SubCell"/>
</dbReference>
<accession>A0AAE3M6Z4</accession>
<keyword evidence="1" id="KW-0472">Membrane</keyword>
<dbReference type="InterPro" id="IPR039426">
    <property type="entry name" value="TonB-dep_rcpt-like"/>
</dbReference>
<dbReference type="Pfam" id="PF13715">
    <property type="entry name" value="CarbopepD_reg_2"/>
    <property type="match status" value="1"/>
</dbReference>
<comment type="caution">
    <text evidence="3">The sequence shown here is derived from an EMBL/GenBank/DDBJ whole genome shotgun (WGS) entry which is preliminary data.</text>
</comment>
<dbReference type="PROSITE" id="PS52016">
    <property type="entry name" value="TONB_DEPENDENT_REC_3"/>
    <property type="match status" value="1"/>
</dbReference>
<dbReference type="InterPro" id="IPR008969">
    <property type="entry name" value="CarboxyPept-like_regulatory"/>
</dbReference>
<keyword evidence="1" id="KW-1134">Transmembrane beta strand</keyword>
<proteinExistence type="inferred from homology"/>
<protein>
    <submittedName>
        <fullName evidence="3">Carboxypeptidase-like regulatory domain-containing protein</fullName>
    </submittedName>
</protein>
<dbReference type="RefSeq" id="WP_301191532.1">
    <property type="nucleotide sequence ID" value="NZ_JAPDPJ010000041.1"/>
</dbReference>
<dbReference type="Proteomes" id="UP001209229">
    <property type="component" value="Unassembled WGS sequence"/>
</dbReference>
<dbReference type="Pfam" id="PF07715">
    <property type="entry name" value="Plug"/>
    <property type="match status" value="1"/>
</dbReference>
<reference evidence="3" key="1">
    <citation type="submission" date="2022-10" db="EMBL/GenBank/DDBJ databases">
        <authorList>
            <person name="Yu W.X."/>
        </authorList>
    </citation>
    <scope>NUCLEOTIDE SEQUENCE</scope>
    <source>
        <strain evidence="3">AAT</strain>
    </source>
</reference>
<name>A0AAE3M6Z4_9BACT</name>
<feature type="domain" description="TonB-dependent receptor plug" evidence="2">
    <location>
        <begin position="73"/>
        <end position="146"/>
    </location>
</feature>
<keyword evidence="1" id="KW-0813">Transport</keyword>
<evidence type="ECO:0000259" key="2">
    <source>
        <dbReference type="Pfam" id="PF07715"/>
    </source>
</evidence>
<evidence type="ECO:0000313" key="3">
    <source>
        <dbReference type="EMBL" id="MCW3787970.1"/>
    </source>
</evidence>
<keyword evidence="4" id="KW-1185">Reference proteome</keyword>
<sequence>MFVKNTSIGTITDIDGKYVLAQVPNDGIIVFSFIGMKTKEIMVSNQLQIDVVLDDQSIGLDEVVAIAYGNTTQRKSTGSLQSIKSKELTDIPVTQFTQKLQGKFAGVNISQGTGKPGQGLNIQIRGAASLSTNSSPLYVIDGFPVSGG</sequence>
<keyword evidence="1" id="KW-0812">Transmembrane</keyword>
<keyword evidence="3" id="KW-0378">Hydrolase</keyword>
<keyword evidence="3" id="KW-0121">Carboxypeptidase</keyword>
<comment type="similarity">
    <text evidence="1">Belongs to the TonB-dependent receptor family.</text>
</comment>